<protein>
    <recommendedName>
        <fullName evidence="5">Protein GrpE</fullName>
    </recommendedName>
</protein>
<dbReference type="SUPFAM" id="SSF58014">
    <property type="entry name" value="Coiled-coil domain of nucleotide exchange factor GrpE"/>
    <property type="match status" value="1"/>
</dbReference>
<dbReference type="AlphaFoldDB" id="A0A382YPM7"/>
<evidence type="ECO:0000256" key="3">
    <source>
        <dbReference type="SAM" id="MobiDB-lite"/>
    </source>
</evidence>
<proteinExistence type="inferred from homology"/>
<dbReference type="Pfam" id="PF01025">
    <property type="entry name" value="GrpE"/>
    <property type="match status" value="1"/>
</dbReference>
<dbReference type="InterPro" id="IPR009012">
    <property type="entry name" value="GrpE_head"/>
</dbReference>
<dbReference type="InterPro" id="IPR013805">
    <property type="entry name" value="GrpE_CC"/>
</dbReference>
<dbReference type="GO" id="GO:0051087">
    <property type="term" value="F:protein-folding chaperone binding"/>
    <property type="evidence" value="ECO:0007669"/>
    <property type="project" value="InterPro"/>
</dbReference>
<dbReference type="PANTHER" id="PTHR21237:SF23">
    <property type="entry name" value="GRPE PROTEIN HOMOLOG, MITOCHONDRIAL"/>
    <property type="match status" value="1"/>
</dbReference>
<dbReference type="Gene3D" id="2.30.22.10">
    <property type="entry name" value="Head domain of nucleotide exchange factor GrpE"/>
    <property type="match status" value="1"/>
</dbReference>
<sequence>MIQDSEEQNDNQNMDIKDIGTEEPSSGQNNDIELALKEVDRYKDLAHRTAAELENLKKRSLQERDEIRKYGQSQLVIKMLGVLDDFNRAMDIIPDDAVVSGWKDGLDLVKRSIDNLLATEGLSQIDALGKPFEPAEHEAVLFEAIEGQDSGRVLSVVREGYKLNGRVLRAAQVTVSKTS</sequence>
<dbReference type="GO" id="GO:0042803">
    <property type="term" value="F:protein homodimerization activity"/>
    <property type="evidence" value="ECO:0007669"/>
    <property type="project" value="InterPro"/>
</dbReference>
<feature type="region of interest" description="Disordered" evidence="3">
    <location>
        <begin position="1"/>
        <end position="31"/>
    </location>
</feature>
<reference evidence="4" key="1">
    <citation type="submission" date="2018-05" db="EMBL/GenBank/DDBJ databases">
        <authorList>
            <person name="Lanie J.A."/>
            <person name="Ng W.-L."/>
            <person name="Kazmierczak K.M."/>
            <person name="Andrzejewski T.M."/>
            <person name="Davidsen T.M."/>
            <person name="Wayne K.J."/>
            <person name="Tettelin H."/>
            <person name="Glass J.I."/>
            <person name="Rusch D."/>
            <person name="Podicherti R."/>
            <person name="Tsui H.-C.T."/>
            <person name="Winkler M.E."/>
        </authorList>
    </citation>
    <scope>NUCLEOTIDE SEQUENCE</scope>
</reference>
<dbReference type="InterPro" id="IPR000740">
    <property type="entry name" value="GrpE"/>
</dbReference>
<evidence type="ECO:0008006" key="5">
    <source>
        <dbReference type="Google" id="ProtNLM"/>
    </source>
</evidence>
<dbReference type="GO" id="GO:0000774">
    <property type="term" value="F:adenyl-nucleotide exchange factor activity"/>
    <property type="evidence" value="ECO:0007669"/>
    <property type="project" value="InterPro"/>
</dbReference>
<dbReference type="SUPFAM" id="SSF51064">
    <property type="entry name" value="Head domain of nucleotide exchange factor GrpE"/>
    <property type="match status" value="1"/>
</dbReference>
<evidence type="ECO:0000313" key="4">
    <source>
        <dbReference type="EMBL" id="SVD84805.1"/>
    </source>
</evidence>
<dbReference type="GO" id="GO:0051082">
    <property type="term" value="F:unfolded protein binding"/>
    <property type="evidence" value="ECO:0007669"/>
    <property type="project" value="TreeGrafter"/>
</dbReference>
<evidence type="ECO:0000256" key="1">
    <source>
        <dbReference type="ARBA" id="ARBA00009054"/>
    </source>
</evidence>
<comment type="similarity">
    <text evidence="1">Belongs to the GrpE family.</text>
</comment>
<dbReference type="HAMAP" id="MF_01151">
    <property type="entry name" value="GrpE"/>
    <property type="match status" value="1"/>
</dbReference>
<name>A0A382YPM7_9ZZZZ</name>
<dbReference type="Gene3D" id="3.90.20.20">
    <property type="match status" value="1"/>
</dbReference>
<gene>
    <name evidence="4" type="ORF">METZ01_LOCUS437659</name>
</gene>
<dbReference type="PRINTS" id="PR00773">
    <property type="entry name" value="GRPEPROTEIN"/>
</dbReference>
<dbReference type="CDD" id="cd00446">
    <property type="entry name" value="GrpE"/>
    <property type="match status" value="1"/>
</dbReference>
<dbReference type="PANTHER" id="PTHR21237">
    <property type="entry name" value="GRPE PROTEIN"/>
    <property type="match status" value="1"/>
</dbReference>
<organism evidence="4">
    <name type="scientific">marine metagenome</name>
    <dbReference type="NCBI Taxonomy" id="408172"/>
    <lineage>
        <taxon>unclassified sequences</taxon>
        <taxon>metagenomes</taxon>
        <taxon>ecological metagenomes</taxon>
    </lineage>
</organism>
<dbReference type="EMBL" id="UINC01177257">
    <property type="protein sequence ID" value="SVD84805.1"/>
    <property type="molecule type" value="Genomic_DNA"/>
</dbReference>
<keyword evidence="2" id="KW-0143">Chaperone</keyword>
<dbReference type="GO" id="GO:0006457">
    <property type="term" value="P:protein folding"/>
    <property type="evidence" value="ECO:0007669"/>
    <property type="project" value="InterPro"/>
</dbReference>
<accession>A0A382YPM7</accession>
<evidence type="ECO:0000256" key="2">
    <source>
        <dbReference type="ARBA" id="ARBA00023186"/>
    </source>
</evidence>